<dbReference type="EMBL" id="CAKLDM010000001">
    <property type="protein sequence ID" value="CAH0536467.1"/>
    <property type="molecule type" value="Genomic_DNA"/>
</dbReference>
<dbReference type="GO" id="GO:0016491">
    <property type="term" value="F:oxidoreductase activity"/>
    <property type="evidence" value="ECO:0007669"/>
    <property type="project" value="UniProtKB-KW"/>
</dbReference>
<evidence type="ECO:0000256" key="4">
    <source>
        <dbReference type="ARBA" id="ARBA00023002"/>
    </source>
</evidence>
<dbReference type="RefSeq" id="WP_237359843.1">
    <property type="nucleotide sequence ID" value="NZ_CAKLDM010000001.1"/>
</dbReference>
<name>A0ABN8E296_9VIBR</name>
<proteinExistence type="inferred from homology"/>
<evidence type="ECO:0000259" key="6">
    <source>
        <dbReference type="Pfam" id="PF01266"/>
    </source>
</evidence>
<comment type="cofactor">
    <cofactor evidence="1">
        <name>FAD</name>
        <dbReference type="ChEBI" id="CHEBI:57692"/>
    </cofactor>
</comment>
<dbReference type="InterPro" id="IPR006076">
    <property type="entry name" value="FAD-dep_OxRdtase"/>
</dbReference>
<accession>A0ABN8E296</accession>
<keyword evidence="8" id="KW-1185">Reference proteome</keyword>
<keyword evidence="2" id="KW-0285">Flavoprotein</keyword>
<evidence type="ECO:0000256" key="5">
    <source>
        <dbReference type="ARBA" id="ARBA00037941"/>
    </source>
</evidence>
<sequence length="411" mass="46037">METPTSDSYDFVVIGGGIVGVATAWQLIQKYPNKKIALLEKETELAAHQTGHNSGVIHAGVYYAPGSLKAELCKRGSTLLKQFCQKHKIPVDNCGKLLVATNQIELGRMEKLYQRCLNNGIEVSQLNKRQLHEAEPEIQGEGALHVKTTSIVDFRLVTIKLAEEFSRLGGRVLLNTRVTDLNESSDRIELQCHDDKTTHVIHTNYLISCAGLMSDRLAKKLNIDVDFQIIPYRGEYYKLSEQHNNVVNHLIYPIPDPDLPFLGVHLTKMIDGSVTVGPNAVQGWKREGYRQWNFSLKDTWEMVTFSGFWKVTRKHLSAGVSELKNSYYKSGYLKLVNKYCPKISMADLHPHPAGVRAQAVMSDGTMMHDFLFAQTPRSLHVCNAPSPAATSSIAIGEYIVDKVSNHVNYDN</sequence>
<evidence type="ECO:0000313" key="8">
    <source>
        <dbReference type="Proteomes" id="UP000838748"/>
    </source>
</evidence>
<evidence type="ECO:0000256" key="3">
    <source>
        <dbReference type="ARBA" id="ARBA00022827"/>
    </source>
</evidence>
<dbReference type="Gene3D" id="3.50.50.60">
    <property type="entry name" value="FAD/NAD(P)-binding domain"/>
    <property type="match status" value="1"/>
</dbReference>
<feature type="domain" description="FAD dependent oxidoreductase" evidence="6">
    <location>
        <begin position="10"/>
        <end position="401"/>
    </location>
</feature>
<dbReference type="Pfam" id="PF01266">
    <property type="entry name" value="DAO"/>
    <property type="match status" value="1"/>
</dbReference>
<gene>
    <name evidence="7" type="primary">lhgD</name>
    <name evidence="7" type="ORF">VMF7928_00437</name>
</gene>
<dbReference type="Proteomes" id="UP000838748">
    <property type="component" value="Unassembled WGS sequence"/>
</dbReference>
<dbReference type="PANTHER" id="PTHR43104:SF2">
    <property type="entry name" value="L-2-HYDROXYGLUTARATE DEHYDROGENASE, MITOCHONDRIAL"/>
    <property type="match status" value="1"/>
</dbReference>
<reference evidence="7" key="1">
    <citation type="submission" date="2021-11" db="EMBL/GenBank/DDBJ databases">
        <authorList>
            <person name="Rodrigo-Torres L."/>
            <person name="Arahal R. D."/>
            <person name="Lucena T."/>
        </authorList>
    </citation>
    <scope>NUCLEOTIDE SEQUENCE</scope>
    <source>
        <strain evidence="7">CECT 7928</strain>
    </source>
</reference>
<evidence type="ECO:0000256" key="2">
    <source>
        <dbReference type="ARBA" id="ARBA00022630"/>
    </source>
</evidence>
<dbReference type="NCBIfam" id="NF008726">
    <property type="entry name" value="PRK11728.1"/>
    <property type="match status" value="1"/>
</dbReference>
<dbReference type="InterPro" id="IPR036188">
    <property type="entry name" value="FAD/NAD-bd_sf"/>
</dbReference>
<dbReference type="EC" id="1.1.5.-" evidence="7"/>
<comment type="similarity">
    <text evidence="5">Belongs to the L2HGDH family.</text>
</comment>
<organism evidence="7 8">
    <name type="scientific">Vibrio marisflavi CECT 7928</name>
    <dbReference type="NCBI Taxonomy" id="634439"/>
    <lineage>
        <taxon>Bacteria</taxon>
        <taxon>Pseudomonadati</taxon>
        <taxon>Pseudomonadota</taxon>
        <taxon>Gammaproteobacteria</taxon>
        <taxon>Vibrionales</taxon>
        <taxon>Vibrionaceae</taxon>
        <taxon>Vibrio</taxon>
    </lineage>
</organism>
<comment type="caution">
    <text evidence="7">The sequence shown here is derived from an EMBL/GenBank/DDBJ whole genome shotgun (WGS) entry which is preliminary data.</text>
</comment>
<dbReference type="PANTHER" id="PTHR43104">
    <property type="entry name" value="L-2-HYDROXYGLUTARATE DEHYDROGENASE, MITOCHONDRIAL"/>
    <property type="match status" value="1"/>
</dbReference>
<keyword evidence="4 7" id="KW-0560">Oxidoreductase</keyword>
<protein>
    <submittedName>
        <fullName evidence="7">L-2-hydroxyglutarate dehydrogenase</fullName>
        <ecNumber evidence="7">1.1.5.-</ecNumber>
    </submittedName>
</protein>
<keyword evidence="3" id="KW-0274">FAD</keyword>
<dbReference type="Gene3D" id="3.30.9.10">
    <property type="entry name" value="D-Amino Acid Oxidase, subunit A, domain 2"/>
    <property type="match status" value="1"/>
</dbReference>
<evidence type="ECO:0000313" key="7">
    <source>
        <dbReference type="EMBL" id="CAH0536467.1"/>
    </source>
</evidence>
<dbReference type="SUPFAM" id="SSF51905">
    <property type="entry name" value="FAD/NAD(P)-binding domain"/>
    <property type="match status" value="1"/>
</dbReference>
<evidence type="ECO:0000256" key="1">
    <source>
        <dbReference type="ARBA" id="ARBA00001974"/>
    </source>
</evidence>